<dbReference type="AlphaFoldDB" id="A0A0J6J7V0"/>
<organism evidence="2 3">
    <name type="scientific">Pseudomonas deceptionensis</name>
    <dbReference type="NCBI Taxonomy" id="882211"/>
    <lineage>
        <taxon>Bacteria</taxon>
        <taxon>Pseudomonadati</taxon>
        <taxon>Pseudomonadota</taxon>
        <taxon>Gammaproteobacteria</taxon>
        <taxon>Pseudomonadales</taxon>
        <taxon>Pseudomonadaceae</taxon>
        <taxon>Pseudomonas</taxon>
    </lineage>
</organism>
<proteinExistence type="predicted"/>
<keyword evidence="3" id="KW-1185">Reference proteome</keyword>
<gene>
    <name evidence="2" type="ORF">SAMN04489800_4252</name>
</gene>
<reference evidence="2" key="1">
    <citation type="submission" date="2016-10" db="EMBL/GenBank/DDBJ databases">
        <authorList>
            <person name="Varghese N."/>
            <person name="Submissions S."/>
        </authorList>
    </citation>
    <scope>NUCLEOTIDE SEQUENCE [LARGE SCALE GENOMIC DNA]</scope>
    <source>
        <strain evidence="2">LMG 25555</strain>
    </source>
</reference>
<accession>A0A0J6J7V0</accession>
<evidence type="ECO:0000313" key="2">
    <source>
        <dbReference type="EMBL" id="SEF06871.1"/>
    </source>
</evidence>
<comment type="caution">
    <text evidence="2">The sequence shown here is derived from an EMBL/GenBank/DDBJ whole genome shotgun (WGS) entry which is preliminary data.</text>
</comment>
<name>A0A0J6J7V0_PSEDM</name>
<dbReference type="PATRIC" id="fig|882211.3.peg.1858"/>
<dbReference type="InterPro" id="IPR012495">
    <property type="entry name" value="TadE-like_dom"/>
</dbReference>
<evidence type="ECO:0000259" key="1">
    <source>
        <dbReference type="Pfam" id="PF07811"/>
    </source>
</evidence>
<evidence type="ECO:0000313" key="3">
    <source>
        <dbReference type="Proteomes" id="UP000183613"/>
    </source>
</evidence>
<sequence>MRRCGFKSARAQRGLAMVELALTLPLLVLLMLTFAEFGRMLFQYNSLQQASRDAGRYVSGQALNSTLGTVQLSAALISQTKNVAVYGVPANPNGYPAVAPGLTTGNVTVTAVGTDHVQVSIAYTFIPVIGSSLPALYGSSVPLGLSLTSTVVMRAL</sequence>
<dbReference type="Pfam" id="PF07811">
    <property type="entry name" value="TadE"/>
    <property type="match status" value="1"/>
</dbReference>
<dbReference type="Proteomes" id="UP000183613">
    <property type="component" value="Unassembled WGS sequence"/>
</dbReference>
<protein>
    <submittedName>
        <fullName evidence="2">Flp pilus assembly protein TadG</fullName>
    </submittedName>
</protein>
<dbReference type="EMBL" id="FNUD01000002">
    <property type="protein sequence ID" value="SEF06871.1"/>
    <property type="molecule type" value="Genomic_DNA"/>
</dbReference>
<dbReference type="RefSeq" id="WP_048359657.1">
    <property type="nucleotide sequence ID" value="NZ_FNUD01000002.1"/>
</dbReference>
<feature type="domain" description="TadE-like" evidence="1">
    <location>
        <begin position="14"/>
        <end position="56"/>
    </location>
</feature>
<dbReference type="OrthoDB" id="7026216at2"/>